<dbReference type="AlphaFoldDB" id="A0A9W8V8Q8"/>
<accession>A0A9W8V8Q8</accession>
<sequence length="101" mass="10930">MLRGERKSTVATGLDDSTLFFATDNAVPVKDGEEGQGPEQLDLRITLVDAAWATRARMGEMGGFDAGLSSPVRGMAGQYVNQLMINRSRRRGTGRHDGSDM</sequence>
<protein>
    <submittedName>
        <fullName evidence="1">Uncharacterized protein</fullName>
    </submittedName>
</protein>
<dbReference type="EMBL" id="JAOQAV010000001">
    <property type="protein sequence ID" value="KAJ4198272.1"/>
    <property type="molecule type" value="Genomic_DNA"/>
</dbReference>
<evidence type="ECO:0000313" key="2">
    <source>
        <dbReference type="Proteomes" id="UP001152087"/>
    </source>
</evidence>
<reference evidence="1" key="1">
    <citation type="submission" date="2022-09" db="EMBL/GenBank/DDBJ databases">
        <title>Fusarium specimens isolated from Avocado Roots.</title>
        <authorList>
            <person name="Stajich J."/>
            <person name="Roper C."/>
            <person name="Heimlech-Rivalta G."/>
        </authorList>
    </citation>
    <scope>NUCLEOTIDE SEQUENCE</scope>
    <source>
        <strain evidence="1">A02</strain>
    </source>
</reference>
<dbReference type="Proteomes" id="UP001152087">
    <property type="component" value="Unassembled WGS sequence"/>
</dbReference>
<gene>
    <name evidence="1" type="ORF">NW755_000957</name>
</gene>
<name>A0A9W8V8Q8_9HYPO</name>
<keyword evidence="2" id="KW-1185">Reference proteome</keyword>
<proteinExistence type="predicted"/>
<organism evidence="1 2">
    <name type="scientific">Fusarium falciforme</name>
    <dbReference type="NCBI Taxonomy" id="195108"/>
    <lineage>
        <taxon>Eukaryota</taxon>
        <taxon>Fungi</taxon>
        <taxon>Dikarya</taxon>
        <taxon>Ascomycota</taxon>
        <taxon>Pezizomycotina</taxon>
        <taxon>Sordariomycetes</taxon>
        <taxon>Hypocreomycetidae</taxon>
        <taxon>Hypocreales</taxon>
        <taxon>Nectriaceae</taxon>
        <taxon>Fusarium</taxon>
        <taxon>Fusarium solani species complex</taxon>
    </lineage>
</organism>
<evidence type="ECO:0000313" key="1">
    <source>
        <dbReference type="EMBL" id="KAJ4198272.1"/>
    </source>
</evidence>
<comment type="caution">
    <text evidence="1">The sequence shown here is derived from an EMBL/GenBank/DDBJ whole genome shotgun (WGS) entry which is preliminary data.</text>
</comment>